<accession>A0A016SV14</accession>
<protein>
    <submittedName>
        <fullName evidence="1">Uncharacterized protein</fullName>
    </submittedName>
</protein>
<reference evidence="2" key="1">
    <citation type="journal article" date="2015" name="Nat. Genet.">
        <title>The genome and transcriptome of the zoonotic hookworm Ancylostoma ceylanicum identify infection-specific gene families.</title>
        <authorList>
            <person name="Schwarz E.M."/>
            <person name="Hu Y."/>
            <person name="Antoshechkin I."/>
            <person name="Miller M.M."/>
            <person name="Sternberg P.W."/>
            <person name="Aroian R.V."/>
        </authorList>
    </citation>
    <scope>NUCLEOTIDE SEQUENCE</scope>
    <source>
        <strain evidence="2">HY135</strain>
    </source>
</reference>
<dbReference type="Proteomes" id="UP000024635">
    <property type="component" value="Unassembled WGS sequence"/>
</dbReference>
<keyword evidence="2" id="KW-1185">Reference proteome</keyword>
<feature type="non-terminal residue" evidence="1">
    <location>
        <position position="44"/>
    </location>
</feature>
<gene>
    <name evidence="1" type="primary">Acey_s0175.g527</name>
    <name evidence="1" type="ORF">Y032_0175g527</name>
</gene>
<evidence type="ECO:0000313" key="1">
    <source>
        <dbReference type="EMBL" id="EYB94164.1"/>
    </source>
</evidence>
<sequence>TIREIERLCSVHQSVLEGSGCSTVDHTPPSVTCRSTTFANISNF</sequence>
<comment type="caution">
    <text evidence="1">The sequence shown here is derived from an EMBL/GenBank/DDBJ whole genome shotgun (WGS) entry which is preliminary data.</text>
</comment>
<dbReference type="EMBL" id="JARK01001511">
    <property type="protein sequence ID" value="EYB94164.1"/>
    <property type="molecule type" value="Genomic_DNA"/>
</dbReference>
<name>A0A016SV14_9BILA</name>
<evidence type="ECO:0000313" key="2">
    <source>
        <dbReference type="Proteomes" id="UP000024635"/>
    </source>
</evidence>
<dbReference type="AlphaFoldDB" id="A0A016SV14"/>
<proteinExistence type="predicted"/>
<organism evidence="1 2">
    <name type="scientific">Ancylostoma ceylanicum</name>
    <dbReference type="NCBI Taxonomy" id="53326"/>
    <lineage>
        <taxon>Eukaryota</taxon>
        <taxon>Metazoa</taxon>
        <taxon>Ecdysozoa</taxon>
        <taxon>Nematoda</taxon>
        <taxon>Chromadorea</taxon>
        <taxon>Rhabditida</taxon>
        <taxon>Rhabditina</taxon>
        <taxon>Rhabditomorpha</taxon>
        <taxon>Strongyloidea</taxon>
        <taxon>Ancylostomatidae</taxon>
        <taxon>Ancylostomatinae</taxon>
        <taxon>Ancylostoma</taxon>
    </lineage>
</organism>